<name>A0A1A9VE50_GLOAU</name>
<proteinExistence type="predicted"/>
<evidence type="ECO:0000313" key="2">
    <source>
        <dbReference type="Proteomes" id="UP000078200"/>
    </source>
</evidence>
<protein>
    <submittedName>
        <fullName evidence="1">Uncharacterized protein</fullName>
    </submittedName>
</protein>
<keyword evidence="2" id="KW-1185">Reference proteome</keyword>
<dbReference type="Proteomes" id="UP000078200">
    <property type="component" value="Unassembled WGS sequence"/>
</dbReference>
<organism evidence="1 2">
    <name type="scientific">Glossina austeni</name>
    <name type="common">Savannah tsetse fly</name>
    <dbReference type="NCBI Taxonomy" id="7395"/>
    <lineage>
        <taxon>Eukaryota</taxon>
        <taxon>Metazoa</taxon>
        <taxon>Ecdysozoa</taxon>
        <taxon>Arthropoda</taxon>
        <taxon>Hexapoda</taxon>
        <taxon>Insecta</taxon>
        <taxon>Pterygota</taxon>
        <taxon>Neoptera</taxon>
        <taxon>Endopterygota</taxon>
        <taxon>Diptera</taxon>
        <taxon>Brachycera</taxon>
        <taxon>Muscomorpha</taxon>
        <taxon>Hippoboscoidea</taxon>
        <taxon>Glossinidae</taxon>
        <taxon>Glossina</taxon>
    </lineage>
</organism>
<reference evidence="1" key="1">
    <citation type="submission" date="2020-05" db="UniProtKB">
        <authorList>
            <consortium name="EnsemblMetazoa"/>
        </authorList>
    </citation>
    <scope>IDENTIFICATION</scope>
    <source>
        <strain evidence="1">TTRI</strain>
    </source>
</reference>
<sequence>METFVNITTSTAIKLTDVGMETFDERIETMMLSNLSKLYQPKIMSIESSEANITDDYVERKLLQETQALKSQLISLVGKKQGSEDTRPQCCDCQEYDHIITNFPKNKKKYLSREYDNASAIASASMLKSSTTKLNGRYNSTIKFKDCCSNLCLRAFNSSESVGMNWNLYLFSVLYFLVHGSYQKCVANNYLIQLSRYKGTIGAIDSTHVATIPPETNGREASASLY</sequence>
<dbReference type="EnsemblMetazoa" id="GAUT034372-RA">
    <property type="protein sequence ID" value="GAUT034372-PA"/>
    <property type="gene ID" value="GAUT034372"/>
</dbReference>
<dbReference type="VEuPathDB" id="VectorBase:GAUT034372"/>
<dbReference type="AlphaFoldDB" id="A0A1A9VE50"/>
<evidence type="ECO:0000313" key="1">
    <source>
        <dbReference type="EnsemblMetazoa" id="GAUT034372-PA"/>
    </source>
</evidence>
<accession>A0A1A9VE50</accession>